<organism evidence="4 5">
    <name type="scientific">Oidiodendron maius (strain Zn)</name>
    <dbReference type="NCBI Taxonomy" id="913774"/>
    <lineage>
        <taxon>Eukaryota</taxon>
        <taxon>Fungi</taxon>
        <taxon>Dikarya</taxon>
        <taxon>Ascomycota</taxon>
        <taxon>Pezizomycotina</taxon>
        <taxon>Leotiomycetes</taxon>
        <taxon>Leotiomycetes incertae sedis</taxon>
        <taxon>Myxotrichaceae</taxon>
        <taxon>Oidiodendron</taxon>
    </lineage>
</organism>
<dbReference type="OrthoDB" id="6499973at2759"/>
<feature type="transmembrane region" description="Helical" evidence="3">
    <location>
        <begin position="284"/>
        <end position="308"/>
    </location>
</feature>
<evidence type="ECO:0000256" key="3">
    <source>
        <dbReference type="SAM" id="Phobius"/>
    </source>
</evidence>
<feature type="transmembrane region" description="Helical" evidence="3">
    <location>
        <begin position="21"/>
        <end position="41"/>
    </location>
</feature>
<dbReference type="GO" id="GO:0022857">
    <property type="term" value="F:transmembrane transporter activity"/>
    <property type="evidence" value="ECO:0007669"/>
    <property type="project" value="InterPro"/>
</dbReference>
<feature type="transmembrane region" description="Helical" evidence="3">
    <location>
        <begin position="61"/>
        <end position="80"/>
    </location>
</feature>
<reference evidence="5" key="2">
    <citation type="submission" date="2015-01" db="EMBL/GenBank/DDBJ databases">
        <title>Evolutionary Origins and Diversification of the Mycorrhizal Mutualists.</title>
        <authorList>
            <consortium name="DOE Joint Genome Institute"/>
            <consortium name="Mycorrhizal Genomics Consortium"/>
            <person name="Kohler A."/>
            <person name="Kuo A."/>
            <person name="Nagy L.G."/>
            <person name="Floudas D."/>
            <person name="Copeland A."/>
            <person name="Barry K.W."/>
            <person name="Cichocki N."/>
            <person name="Veneault-Fourrey C."/>
            <person name="LaButti K."/>
            <person name="Lindquist E.A."/>
            <person name="Lipzen A."/>
            <person name="Lundell T."/>
            <person name="Morin E."/>
            <person name="Murat C."/>
            <person name="Riley R."/>
            <person name="Ohm R."/>
            <person name="Sun H."/>
            <person name="Tunlid A."/>
            <person name="Henrissat B."/>
            <person name="Grigoriev I.V."/>
            <person name="Hibbett D.S."/>
            <person name="Martin F."/>
        </authorList>
    </citation>
    <scope>NUCLEOTIDE SEQUENCE [LARGE SCALE GENOMIC DNA]</scope>
    <source>
        <strain evidence="5">Zn</strain>
    </source>
</reference>
<comment type="similarity">
    <text evidence="2">Belongs to the major facilitator superfamily. Monocarboxylate porter (TC 2.A.1.13) family.</text>
</comment>
<dbReference type="GO" id="GO:0016020">
    <property type="term" value="C:membrane"/>
    <property type="evidence" value="ECO:0007669"/>
    <property type="project" value="UniProtKB-SubCell"/>
</dbReference>
<feature type="transmembrane region" description="Helical" evidence="3">
    <location>
        <begin position="256"/>
        <end position="277"/>
    </location>
</feature>
<dbReference type="Proteomes" id="UP000054321">
    <property type="component" value="Unassembled WGS sequence"/>
</dbReference>
<accession>A0A0C3D8C4</accession>
<dbReference type="InParanoid" id="A0A0C3D8C4"/>
<dbReference type="Gene3D" id="1.20.1250.20">
    <property type="entry name" value="MFS general substrate transporter like domains"/>
    <property type="match status" value="2"/>
</dbReference>
<feature type="transmembrane region" description="Helical" evidence="3">
    <location>
        <begin position="180"/>
        <end position="200"/>
    </location>
</feature>
<dbReference type="EMBL" id="KN832881">
    <property type="protein sequence ID" value="KIM98142.1"/>
    <property type="molecule type" value="Genomic_DNA"/>
</dbReference>
<dbReference type="AlphaFoldDB" id="A0A0C3D8C4"/>
<dbReference type="PANTHER" id="PTHR11360:SF130">
    <property type="entry name" value="MAJOR FACILITATOR SUPERFAMILY (MFS) PROFILE DOMAIN-CONTAINING PROTEIN-RELATED"/>
    <property type="match status" value="1"/>
</dbReference>
<feature type="transmembrane region" description="Helical" evidence="3">
    <location>
        <begin position="149"/>
        <end position="168"/>
    </location>
</feature>
<evidence type="ECO:0000313" key="5">
    <source>
        <dbReference type="Proteomes" id="UP000054321"/>
    </source>
</evidence>
<keyword evidence="3" id="KW-0472">Membrane</keyword>
<evidence type="ECO:0008006" key="6">
    <source>
        <dbReference type="Google" id="ProtNLM"/>
    </source>
</evidence>
<dbReference type="InterPro" id="IPR050327">
    <property type="entry name" value="Proton-linked_MCT"/>
</dbReference>
<comment type="subcellular location">
    <subcellularLocation>
        <location evidence="1">Membrane</location>
        <topology evidence="1">Multi-pass membrane protein</topology>
    </subcellularLocation>
</comment>
<dbReference type="HOGENOM" id="CLU_001265_1_1_1"/>
<feature type="transmembrane region" description="Helical" evidence="3">
    <location>
        <begin position="92"/>
        <end position="111"/>
    </location>
</feature>
<feature type="transmembrane region" description="Helical" evidence="3">
    <location>
        <begin position="351"/>
        <end position="372"/>
    </location>
</feature>
<proteinExistence type="inferred from homology"/>
<evidence type="ECO:0000313" key="4">
    <source>
        <dbReference type="EMBL" id="KIM98142.1"/>
    </source>
</evidence>
<dbReference type="PANTHER" id="PTHR11360">
    <property type="entry name" value="MONOCARBOXYLATE TRANSPORTER"/>
    <property type="match status" value="1"/>
</dbReference>
<evidence type="ECO:0000256" key="1">
    <source>
        <dbReference type="ARBA" id="ARBA00004141"/>
    </source>
</evidence>
<evidence type="ECO:0000256" key="2">
    <source>
        <dbReference type="ARBA" id="ARBA00006727"/>
    </source>
</evidence>
<reference evidence="4 5" key="1">
    <citation type="submission" date="2014-04" db="EMBL/GenBank/DDBJ databases">
        <authorList>
            <consortium name="DOE Joint Genome Institute"/>
            <person name="Kuo A."/>
            <person name="Martino E."/>
            <person name="Perotto S."/>
            <person name="Kohler A."/>
            <person name="Nagy L.G."/>
            <person name="Floudas D."/>
            <person name="Copeland A."/>
            <person name="Barry K.W."/>
            <person name="Cichocki N."/>
            <person name="Veneault-Fourrey C."/>
            <person name="LaButti K."/>
            <person name="Lindquist E.A."/>
            <person name="Lipzen A."/>
            <person name="Lundell T."/>
            <person name="Morin E."/>
            <person name="Murat C."/>
            <person name="Sun H."/>
            <person name="Tunlid A."/>
            <person name="Henrissat B."/>
            <person name="Grigoriev I.V."/>
            <person name="Hibbett D.S."/>
            <person name="Martin F."/>
            <person name="Nordberg H.P."/>
            <person name="Cantor M.N."/>
            <person name="Hua S.X."/>
        </authorList>
    </citation>
    <scope>NUCLEOTIDE SEQUENCE [LARGE SCALE GENOMIC DNA]</scope>
    <source>
        <strain evidence="4 5">Zn</strain>
    </source>
</reference>
<protein>
    <recommendedName>
        <fullName evidence="6">Major facilitator superfamily (MFS) profile domain-containing protein</fullName>
    </recommendedName>
</protein>
<keyword evidence="3" id="KW-0812">Transmembrane</keyword>
<gene>
    <name evidence="4" type="ORF">OIDMADRAFT_203687</name>
</gene>
<dbReference type="InterPro" id="IPR036259">
    <property type="entry name" value="MFS_trans_sf"/>
</dbReference>
<feature type="transmembrane region" description="Helical" evidence="3">
    <location>
        <begin position="314"/>
        <end position="339"/>
    </location>
</feature>
<dbReference type="SUPFAM" id="SSF103473">
    <property type="entry name" value="MFS general substrate transporter"/>
    <property type="match status" value="1"/>
</dbReference>
<feature type="transmembrane region" description="Helical" evidence="3">
    <location>
        <begin position="221"/>
        <end position="244"/>
    </location>
</feature>
<feature type="transmembrane region" description="Helical" evidence="3">
    <location>
        <begin position="378"/>
        <end position="399"/>
    </location>
</feature>
<keyword evidence="3" id="KW-1133">Transmembrane helix</keyword>
<dbReference type="Pfam" id="PF07690">
    <property type="entry name" value="MFS_1"/>
    <property type="match status" value="1"/>
</dbReference>
<feature type="transmembrane region" description="Helical" evidence="3">
    <location>
        <begin position="117"/>
        <end position="142"/>
    </location>
</feature>
<keyword evidence="5" id="KW-1185">Reference proteome</keyword>
<dbReference type="InterPro" id="IPR011701">
    <property type="entry name" value="MFS"/>
</dbReference>
<name>A0A0C3D8C4_OIDMZ</name>
<sequence>MGWIKRSESLLGIRPPPDGGLTAWSQALLCHLVIFNTWGFINSFGVFQTYYVTALNKEPSVISWIGSIQVFLLFFIGTFTGRLTDAGYFRPVIIAGTVMCVLGTFMASLSTQYWQLFLAQGLCCGLGNGFLFCPCVSLLSTYFTTKRSFALAIGAAGSGSGGMVFPAMVEQLLPRIGYPWTMRALGFVQLGCLVLCCIGLKPRVPPRKTGALVDWASFKEPPYLLFAIGMFFTFWGLYFAFYYLGSFARNIIHVPYTQSINLLIALNGIGIIGRILPGFLADRYFGVFSTLVPVVFITSLVSFCWIAVNSQGGLYGWAVVYGFVGGGIQSLFPAALSSLTTNLRMAGTRMGMIFTIVSFAVLTGPPIAGQLIQRKDGGYLYAQIFAGVVICIGGGFLSAARAAKSRDLMVKV</sequence>